<dbReference type="Proteomes" id="UP001286313">
    <property type="component" value="Unassembled WGS sequence"/>
</dbReference>
<evidence type="ECO:0000313" key="2">
    <source>
        <dbReference type="Proteomes" id="UP001286313"/>
    </source>
</evidence>
<protein>
    <submittedName>
        <fullName evidence="1">Uncharacterized protein</fullName>
    </submittedName>
</protein>
<gene>
    <name evidence="1" type="ORF">Pcinc_038324</name>
</gene>
<proteinExistence type="predicted"/>
<accession>A0AAE1BR85</accession>
<name>A0AAE1BR85_PETCI</name>
<organism evidence="1 2">
    <name type="scientific">Petrolisthes cinctipes</name>
    <name type="common">Flat porcelain crab</name>
    <dbReference type="NCBI Taxonomy" id="88211"/>
    <lineage>
        <taxon>Eukaryota</taxon>
        <taxon>Metazoa</taxon>
        <taxon>Ecdysozoa</taxon>
        <taxon>Arthropoda</taxon>
        <taxon>Crustacea</taxon>
        <taxon>Multicrustacea</taxon>
        <taxon>Malacostraca</taxon>
        <taxon>Eumalacostraca</taxon>
        <taxon>Eucarida</taxon>
        <taxon>Decapoda</taxon>
        <taxon>Pleocyemata</taxon>
        <taxon>Anomura</taxon>
        <taxon>Galatheoidea</taxon>
        <taxon>Porcellanidae</taxon>
        <taxon>Petrolisthes</taxon>
    </lineage>
</organism>
<dbReference type="EMBL" id="JAWQEG010006282">
    <property type="protein sequence ID" value="KAK3855260.1"/>
    <property type="molecule type" value="Genomic_DNA"/>
</dbReference>
<reference evidence="1" key="1">
    <citation type="submission" date="2023-10" db="EMBL/GenBank/DDBJ databases">
        <title>Genome assemblies of two species of porcelain crab, Petrolisthes cinctipes and Petrolisthes manimaculis (Anomura: Porcellanidae).</title>
        <authorList>
            <person name="Angst P."/>
        </authorList>
    </citation>
    <scope>NUCLEOTIDE SEQUENCE</scope>
    <source>
        <strain evidence="1">PB745_01</strain>
        <tissue evidence="1">Gill</tissue>
    </source>
</reference>
<sequence length="89" mass="10046">MSRCHSACASFTVYTRQNDNHTKTAATSDIHHPSPTHRNYIIKILQYISTNDPHQPAAFGQATIGQPQYITNTYSDSKQPRKQSRTISL</sequence>
<keyword evidence="2" id="KW-1185">Reference proteome</keyword>
<evidence type="ECO:0000313" key="1">
    <source>
        <dbReference type="EMBL" id="KAK3855260.1"/>
    </source>
</evidence>
<comment type="caution">
    <text evidence="1">The sequence shown here is derived from an EMBL/GenBank/DDBJ whole genome shotgun (WGS) entry which is preliminary data.</text>
</comment>
<dbReference type="AlphaFoldDB" id="A0AAE1BR85"/>